<comment type="caution">
    <text evidence="1">The sequence shown here is derived from an EMBL/GenBank/DDBJ whole genome shotgun (WGS) entry which is preliminary data.</text>
</comment>
<dbReference type="AlphaFoldDB" id="A0A919EFT5"/>
<dbReference type="Proteomes" id="UP000638313">
    <property type="component" value="Unassembled WGS sequence"/>
</dbReference>
<evidence type="ECO:0000313" key="1">
    <source>
        <dbReference type="EMBL" id="GHF67795.1"/>
    </source>
</evidence>
<organism evidence="1 2">
    <name type="scientific">Streptomyces mashuensis</name>
    <dbReference type="NCBI Taxonomy" id="33904"/>
    <lineage>
        <taxon>Bacteria</taxon>
        <taxon>Bacillati</taxon>
        <taxon>Actinomycetota</taxon>
        <taxon>Actinomycetes</taxon>
        <taxon>Kitasatosporales</taxon>
        <taxon>Streptomycetaceae</taxon>
        <taxon>Streptomyces</taxon>
    </lineage>
</organism>
<sequence length="293" mass="32176">MLVTQLALVSETDRITPSQLTRVAAALQKQATRDFFPVWQIQATVDAFEKVEDVPVGYWPMIIKDDIGEPGAAGVHMDKDGQPFSLIQYSESWSLTASHEMLEMLGDPWGNRLVSGQSPKPDQGVVQFLVEVADPPEDAKYGYTVNGMLVSDFITPHFYDPVTAPGVRYSFGGNLPGPRQILPGGYLSWLDPKSRHWWQQVWFGTDQPRFRDLGVLTERTGSLRSAIDSRTKTVARIASSGPESERFSAARTVNAQLKESAGSRAGVLQQHIQQVQTGAVGEATWEGGAEGDD</sequence>
<proteinExistence type="predicted"/>
<keyword evidence="2" id="KW-1185">Reference proteome</keyword>
<dbReference type="EMBL" id="BNBD01000016">
    <property type="protein sequence ID" value="GHF67795.1"/>
    <property type="molecule type" value="Genomic_DNA"/>
</dbReference>
<gene>
    <name evidence="1" type="ORF">GCM10010218_56620</name>
</gene>
<dbReference type="RefSeq" id="WP_190132580.1">
    <property type="nucleotide sequence ID" value="NZ_BNBD01000016.1"/>
</dbReference>
<evidence type="ECO:0000313" key="2">
    <source>
        <dbReference type="Proteomes" id="UP000638313"/>
    </source>
</evidence>
<reference evidence="1" key="1">
    <citation type="journal article" date="2014" name="Int. J. Syst. Evol. Microbiol.">
        <title>Complete genome sequence of Corynebacterium casei LMG S-19264T (=DSM 44701T), isolated from a smear-ripened cheese.</title>
        <authorList>
            <consortium name="US DOE Joint Genome Institute (JGI-PGF)"/>
            <person name="Walter F."/>
            <person name="Albersmeier A."/>
            <person name="Kalinowski J."/>
            <person name="Ruckert C."/>
        </authorList>
    </citation>
    <scope>NUCLEOTIDE SEQUENCE</scope>
    <source>
        <strain evidence="1">JCM 4059</strain>
    </source>
</reference>
<name>A0A919EFT5_9ACTN</name>
<reference evidence="1" key="2">
    <citation type="submission" date="2020-09" db="EMBL/GenBank/DDBJ databases">
        <authorList>
            <person name="Sun Q."/>
            <person name="Ohkuma M."/>
        </authorList>
    </citation>
    <scope>NUCLEOTIDE SEQUENCE</scope>
    <source>
        <strain evidence="1">JCM 4059</strain>
    </source>
</reference>
<protein>
    <submittedName>
        <fullName evidence="1">Uncharacterized protein</fullName>
    </submittedName>
</protein>
<accession>A0A919EFT5</accession>